<evidence type="ECO:0000313" key="3">
    <source>
        <dbReference type="Proteomes" id="UP000515819"/>
    </source>
</evidence>
<evidence type="ECO:0000313" key="2">
    <source>
        <dbReference type="EMBL" id="QNM00360.1"/>
    </source>
</evidence>
<reference evidence="2 3" key="1">
    <citation type="submission" date="2020-08" db="EMBL/GenBank/DDBJ databases">
        <authorList>
            <person name="Liu C."/>
            <person name="Sun Q."/>
        </authorList>
    </citation>
    <scope>NUCLEOTIDE SEQUENCE [LARGE SCALE GENOMIC DNA]</scope>
    <source>
        <strain evidence="2 3">NSJ-4</strain>
    </source>
</reference>
<proteinExistence type="predicted"/>
<organism evidence="2 3">
    <name type="scientific">Wujia chipingensis</name>
    <dbReference type="NCBI Taxonomy" id="2763670"/>
    <lineage>
        <taxon>Bacteria</taxon>
        <taxon>Bacillati</taxon>
        <taxon>Bacillota</taxon>
        <taxon>Clostridia</taxon>
        <taxon>Lachnospirales</taxon>
        <taxon>Lachnospiraceae</taxon>
        <taxon>Wujia</taxon>
    </lineage>
</organism>
<feature type="transmembrane region" description="Helical" evidence="1">
    <location>
        <begin position="61"/>
        <end position="82"/>
    </location>
</feature>
<dbReference type="AlphaFoldDB" id="A0A7G9FP78"/>
<dbReference type="Pfam" id="PF16079">
    <property type="entry name" value="Phage_holin_5_2"/>
    <property type="match status" value="1"/>
</dbReference>
<feature type="transmembrane region" description="Helical" evidence="1">
    <location>
        <begin position="35"/>
        <end position="55"/>
    </location>
</feature>
<sequence>MDISSYVTVLPIVIICYLVGIGCKASKKISDKTIPVIVGIVGGIVAVPAMYVMKSFPAEDIITAISVGIMSGFASTGINQVYKQSKKEE</sequence>
<evidence type="ECO:0000256" key="1">
    <source>
        <dbReference type="SAM" id="Phobius"/>
    </source>
</evidence>
<dbReference type="Proteomes" id="UP000515819">
    <property type="component" value="Chromosome"/>
</dbReference>
<name>A0A7G9FP78_9FIRM</name>
<dbReference type="EMBL" id="CP060632">
    <property type="protein sequence ID" value="QNM00360.1"/>
    <property type="molecule type" value="Genomic_DNA"/>
</dbReference>
<protein>
    <submittedName>
        <fullName evidence="2">Phage holin family protein</fullName>
    </submittedName>
</protein>
<feature type="transmembrane region" description="Helical" evidence="1">
    <location>
        <begin position="6"/>
        <end position="23"/>
    </location>
</feature>
<keyword evidence="1" id="KW-0472">Membrane</keyword>
<dbReference type="InterPro" id="IPR032111">
    <property type="entry name" value="Clostridium_phage_holin"/>
</dbReference>
<keyword evidence="3" id="KW-1185">Reference proteome</keyword>
<keyword evidence="1" id="KW-0812">Transmembrane</keyword>
<dbReference type="KEGG" id="wcp:H9Q76_03510"/>
<keyword evidence="1" id="KW-1133">Transmembrane helix</keyword>
<gene>
    <name evidence="2" type="ORF">H9Q76_03510</name>
</gene>
<dbReference type="RefSeq" id="WP_021984411.1">
    <property type="nucleotide sequence ID" value="NZ_CP060632.1"/>
</dbReference>
<accession>A0A7G9FP78</accession>